<accession>A0ABQ5TIH8</accession>
<gene>
    <name evidence="2" type="ORF">MACH08_18600</name>
</gene>
<feature type="transmembrane region" description="Helical" evidence="1">
    <location>
        <begin position="54"/>
        <end position="78"/>
    </location>
</feature>
<organism evidence="2 3">
    <name type="scientific">Oceanobacillus kimchii</name>
    <dbReference type="NCBI Taxonomy" id="746691"/>
    <lineage>
        <taxon>Bacteria</taxon>
        <taxon>Bacillati</taxon>
        <taxon>Bacillota</taxon>
        <taxon>Bacilli</taxon>
        <taxon>Bacillales</taxon>
        <taxon>Bacillaceae</taxon>
        <taxon>Oceanobacillus</taxon>
    </lineage>
</organism>
<dbReference type="Proteomes" id="UP001275436">
    <property type="component" value="Unassembled WGS sequence"/>
</dbReference>
<proteinExistence type="predicted"/>
<keyword evidence="3" id="KW-1185">Reference proteome</keyword>
<protein>
    <recommendedName>
        <fullName evidence="4">DUF1453 family protein</fullName>
    </recommendedName>
</protein>
<feature type="transmembrane region" description="Helical" evidence="1">
    <location>
        <begin position="90"/>
        <end position="110"/>
    </location>
</feature>
<dbReference type="EMBL" id="BSKO01000001">
    <property type="protein sequence ID" value="GLO66076.1"/>
    <property type="molecule type" value="Genomic_DNA"/>
</dbReference>
<feature type="transmembrane region" description="Helical" evidence="1">
    <location>
        <begin position="116"/>
        <end position="136"/>
    </location>
</feature>
<feature type="transmembrane region" description="Helical" evidence="1">
    <location>
        <begin position="30"/>
        <end position="48"/>
    </location>
</feature>
<name>A0ABQ5TIH8_9BACI</name>
<evidence type="ECO:0000256" key="1">
    <source>
        <dbReference type="SAM" id="Phobius"/>
    </source>
</evidence>
<keyword evidence="1" id="KW-1133">Transmembrane helix</keyword>
<keyword evidence="1" id="KW-0472">Membrane</keyword>
<evidence type="ECO:0000313" key="2">
    <source>
        <dbReference type="EMBL" id="GLO66076.1"/>
    </source>
</evidence>
<sequence>MMEWTILLGALVVVFFLLHPWLNLIAFRKVIGITLFLEIFYLLGHYIMGWPFPAPIILLQLFVVTGLGVALGIFYSRLWPLPQNKGFERIFRTFLIVVPSLGLGMGLQVFLQGAFATQAIYLIFALSAWLGSGHFVKNANETNQTVKHKLIET</sequence>
<keyword evidence="1" id="KW-0812">Transmembrane</keyword>
<comment type="caution">
    <text evidence="2">The sequence shown here is derived from an EMBL/GenBank/DDBJ whole genome shotgun (WGS) entry which is preliminary data.</text>
</comment>
<feature type="transmembrane region" description="Helical" evidence="1">
    <location>
        <begin position="6"/>
        <end position="23"/>
    </location>
</feature>
<dbReference type="RefSeq" id="WP_240490505.1">
    <property type="nucleotide sequence ID" value="NZ_BSKO01000001.1"/>
</dbReference>
<evidence type="ECO:0008006" key="4">
    <source>
        <dbReference type="Google" id="ProtNLM"/>
    </source>
</evidence>
<reference evidence="2 3" key="1">
    <citation type="submission" date="2023-02" db="EMBL/GenBank/DDBJ databases">
        <title>Oceanobacillus kimchii IFOP_LL358 isolated form Alexandrium catenella lab strain.</title>
        <authorList>
            <person name="Gajardo G."/>
            <person name="Ueki S."/>
            <person name="Maruyama F."/>
        </authorList>
    </citation>
    <scope>NUCLEOTIDE SEQUENCE [LARGE SCALE GENOMIC DNA]</scope>
    <source>
        <strain evidence="2 3">IFOP_LL358</strain>
    </source>
</reference>
<evidence type="ECO:0000313" key="3">
    <source>
        <dbReference type="Proteomes" id="UP001275436"/>
    </source>
</evidence>